<feature type="compositionally biased region" description="Low complexity" evidence="2">
    <location>
        <begin position="32"/>
        <end position="47"/>
    </location>
</feature>
<accession>A0A2C5WYA8</accession>
<dbReference type="InterPro" id="IPR048781">
    <property type="entry name" value="Sos7_CC"/>
</dbReference>
<dbReference type="Pfam" id="PF20882">
    <property type="entry name" value="Sos7"/>
    <property type="match status" value="1"/>
</dbReference>
<evidence type="ECO:0000313" key="5">
    <source>
        <dbReference type="Proteomes" id="UP000222788"/>
    </source>
</evidence>
<name>A0A2C5WYA8_9PEZI</name>
<dbReference type="STRING" id="1035309.A0A2C5WYA8"/>
<dbReference type="EMBL" id="APWK03000106">
    <property type="protein sequence ID" value="PHH50987.1"/>
    <property type="molecule type" value="Genomic_DNA"/>
</dbReference>
<reference evidence="4 5" key="2">
    <citation type="journal article" date="2013" name="IMA Fungus">
        <title>IMA Genome-F 1: Ceratocystis fimbriata: Draft nuclear genome sequence for the plant pathogen, Ceratocystis fimbriata.</title>
        <authorList>
            <person name="Wilken P.M."/>
            <person name="Steenkamp E.T."/>
            <person name="Wingfield M.J."/>
            <person name="de Beer Z.W."/>
            <person name="Wingfield B.D."/>
        </authorList>
    </citation>
    <scope>NUCLEOTIDE SEQUENCE [LARGE SCALE GENOMIC DNA]</scope>
    <source>
        <strain evidence="4 5">CBS 114723</strain>
    </source>
</reference>
<dbReference type="OrthoDB" id="18959at2759"/>
<dbReference type="Proteomes" id="UP000222788">
    <property type="component" value="Unassembled WGS sequence"/>
</dbReference>
<dbReference type="PANTHER" id="PTHR37329">
    <property type="entry name" value="KINETOCHORE PROTEIN SOS7"/>
    <property type="match status" value="1"/>
</dbReference>
<organism evidence="4 5">
    <name type="scientific">Ceratocystis fimbriata CBS 114723</name>
    <dbReference type="NCBI Taxonomy" id="1035309"/>
    <lineage>
        <taxon>Eukaryota</taxon>
        <taxon>Fungi</taxon>
        <taxon>Dikarya</taxon>
        <taxon>Ascomycota</taxon>
        <taxon>Pezizomycotina</taxon>
        <taxon>Sordariomycetes</taxon>
        <taxon>Hypocreomycetidae</taxon>
        <taxon>Microascales</taxon>
        <taxon>Ceratocystidaceae</taxon>
        <taxon>Ceratocystis</taxon>
    </lineage>
</organism>
<dbReference type="GO" id="GO:0034501">
    <property type="term" value="P:protein localization to kinetochore"/>
    <property type="evidence" value="ECO:0007669"/>
    <property type="project" value="InterPro"/>
</dbReference>
<evidence type="ECO:0000313" key="4">
    <source>
        <dbReference type="EMBL" id="PHH50987.1"/>
    </source>
</evidence>
<evidence type="ECO:0000256" key="1">
    <source>
        <dbReference type="SAM" id="Coils"/>
    </source>
</evidence>
<comment type="caution">
    <text evidence="4">The sequence shown here is derived from an EMBL/GenBank/DDBJ whole genome shotgun (WGS) entry which is preliminary data.</text>
</comment>
<protein>
    <submittedName>
        <fullName evidence="4">Kinetochore protein Sos7</fullName>
    </submittedName>
</protein>
<feature type="region of interest" description="Disordered" evidence="2">
    <location>
        <begin position="32"/>
        <end position="54"/>
    </location>
</feature>
<keyword evidence="5" id="KW-1185">Reference proteome</keyword>
<keyword evidence="1" id="KW-0175">Coiled coil</keyword>
<evidence type="ECO:0000259" key="3">
    <source>
        <dbReference type="Pfam" id="PF20882"/>
    </source>
</evidence>
<proteinExistence type="predicted"/>
<evidence type="ECO:0000256" key="2">
    <source>
        <dbReference type="SAM" id="MobiDB-lite"/>
    </source>
</evidence>
<gene>
    <name evidence="4" type="primary">sos7</name>
    <name evidence="4" type="ORF">CFIMG_007268RA00001</name>
</gene>
<dbReference type="InterPro" id="IPR037475">
    <property type="entry name" value="Sos7"/>
</dbReference>
<dbReference type="GO" id="GO:0051315">
    <property type="term" value="P:attachment of mitotic spindle microtubules to kinetochore"/>
    <property type="evidence" value="ECO:0007669"/>
    <property type="project" value="TreeGrafter"/>
</dbReference>
<dbReference type="AlphaFoldDB" id="A0A2C5WYA8"/>
<dbReference type="PANTHER" id="PTHR37329:SF1">
    <property type="entry name" value="KINETOCHORE PROTEIN SOS7"/>
    <property type="match status" value="1"/>
</dbReference>
<feature type="region of interest" description="Disordered" evidence="2">
    <location>
        <begin position="233"/>
        <end position="252"/>
    </location>
</feature>
<feature type="domain" description="Kinetochore protein Sos7 coiled-coil" evidence="3">
    <location>
        <begin position="65"/>
        <end position="138"/>
    </location>
</feature>
<dbReference type="GO" id="GO:0000776">
    <property type="term" value="C:kinetochore"/>
    <property type="evidence" value="ECO:0007669"/>
    <property type="project" value="InterPro"/>
</dbReference>
<sequence>MTMDPEILHELEQLQNQSLSILKLSEPITASASTSSSNRRSDASSTSLDAPTPSSLEADLAHYRELFSKLRFSYVEQVTKEKFIRAIVGDPPLIVTPLENVELEKENLAAKGALKALKLEVAALVADLEERARDLSRRTAQVQIDTAKLKDLPQEIALVEESLKSLRHEREEMAKQANGNIELALPLGRTLELVEERKAQMGPLDRELEQLRARVPRKKKELERLKAEIAPLDAKKTTSTAAAREARRRKEAALGGVEDDLEERGRWYRASEAILARVLEGEADTRQA</sequence>
<reference evidence="4 5" key="1">
    <citation type="journal article" date="2013" name="Fungal Biol.">
        <title>Analysis of microsatellite markers in the genome of the plant pathogen Ceratocystis fimbriata.</title>
        <authorList>
            <person name="Simpson M.C."/>
            <person name="Wilken P.M."/>
            <person name="Coetzee M.P."/>
            <person name="Wingfield M.J."/>
            <person name="Wingfield B.D."/>
        </authorList>
    </citation>
    <scope>NUCLEOTIDE SEQUENCE [LARGE SCALE GENOMIC DNA]</scope>
    <source>
        <strain evidence="4 5">CBS 114723</strain>
    </source>
</reference>
<feature type="coiled-coil region" evidence="1">
    <location>
        <begin position="100"/>
        <end position="176"/>
    </location>
</feature>